<protein>
    <submittedName>
        <fullName evidence="2">Uncharacterized protein</fullName>
    </submittedName>
</protein>
<comment type="caution">
    <text evidence="2">The sequence shown here is derived from an EMBL/GenBank/DDBJ whole genome shotgun (WGS) entry which is preliminary data.</text>
</comment>
<feature type="region of interest" description="Disordered" evidence="1">
    <location>
        <begin position="27"/>
        <end position="138"/>
    </location>
</feature>
<reference evidence="2" key="1">
    <citation type="journal article" date="2022" name="bioRxiv">
        <title>Sequencing and chromosome-scale assembly of the giantPleurodeles waltlgenome.</title>
        <authorList>
            <person name="Brown T."/>
            <person name="Elewa A."/>
            <person name="Iarovenko S."/>
            <person name="Subramanian E."/>
            <person name="Araus A.J."/>
            <person name="Petzold A."/>
            <person name="Susuki M."/>
            <person name="Suzuki K.-i.T."/>
            <person name="Hayashi T."/>
            <person name="Toyoda A."/>
            <person name="Oliveira C."/>
            <person name="Osipova E."/>
            <person name="Leigh N.D."/>
            <person name="Simon A."/>
            <person name="Yun M.H."/>
        </authorList>
    </citation>
    <scope>NUCLEOTIDE SEQUENCE</scope>
    <source>
        <strain evidence="2">20211129_DDA</strain>
        <tissue evidence="2">Liver</tissue>
    </source>
</reference>
<evidence type="ECO:0000256" key="1">
    <source>
        <dbReference type="SAM" id="MobiDB-lite"/>
    </source>
</evidence>
<dbReference type="EMBL" id="JANPWB010000006">
    <property type="protein sequence ID" value="KAJ1179105.1"/>
    <property type="molecule type" value="Genomic_DNA"/>
</dbReference>
<evidence type="ECO:0000313" key="2">
    <source>
        <dbReference type="EMBL" id="KAJ1179105.1"/>
    </source>
</evidence>
<organism evidence="2 3">
    <name type="scientific">Pleurodeles waltl</name>
    <name type="common">Iberian ribbed newt</name>
    <dbReference type="NCBI Taxonomy" id="8319"/>
    <lineage>
        <taxon>Eukaryota</taxon>
        <taxon>Metazoa</taxon>
        <taxon>Chordata</taxon>
        <taxon>Craniata</taxon>
        <taxon>Vertebrata</taxon>
        <taxon>Euteleostomi</taxon>
        <taxon>Amphibia</taxon>
        <taxon>Batrachia</taxon>
        <taxon>Caudata</taxon>
        <taxon>Salamandroidea</taxon>
        <taxon>Salamandridae</taxon>
        <taxon>Pleurodelinae</taxon>
        <taxon>Pleurodeles</taxon>
    </lineage>
</organism>
<gene>
    <name evidence="2" type="ORF">NDU88_004341</name>
</gene>
<feature type="compositionally biased region" description="Basic and acidic residues" evidence="1">
    <location>
        <begin position="51"/>
        <end position="80"/>
    </location>
</feature>
<dbReference type="Proteomes" id="UP001066276">
    <property type="component" value="Chromosome 3_2"/>
</dbReference>
<evidence type="ECO:0000313" key="3">
    <source>
        <dbReference type="Proteomes" id="UP001066276"/>
    </source>
</evidence>
<feature type="compositionally biased region" description="Basic and acidic residues" evidence="1">
    <location>
        <begin position="120"/>
        <end position="130"/>
    </location>
</feature>
<accession>A0AAV7TRN2</accession>
<keyword evidence="3" id="KW-1185">Reference proteome</keyword>
<name>A0AAV7TRN2_PLEWA</name>
<sequence>MRAAPALAWSGDTAGWNYYFWCPRETSEGGSARNEYCFRGQGGPEEGQAVEGKREGEQRGREEDVEPEAGKRGTHSEEGVGPKTTECGTLPQRRYGIREGGRRGVLGSRQRGGRCNGIRDGLESLQKRSLDPTATPRPWASVARQGELVEMVIQVVPPSLIKRDEKKEKINKPIKKRTLTRRSY</sequence>
<proteinExistence type="predicted"/>
<dbReference type="AlphaFoldDB" id="A0AAV7TRN2"/>